<evidence type="ECO:0000313" key="2">
    <source>
        <dbReference type="Proteomes" id="UP000555003"/>
    </source>
</evidence>
<sequence length="58" mass="6359">MATKIVLNKKKASDEFGIIGIQSFNNEKKTAEISVTGSCVSRRNSILAESTQFALIRN</sequence>
<dbReference type="Proteomes" id="UP000555003">
    <property type="component" value="Unassembled WGS sequence"/>
</dbReference>
<organism evidence="1 2">
    <name type="scientific">Flavobacterium gossypii</name>
    <dbReference type="NCBI Taxonomy" id="1646119"/>
    <lineage>
        <taxon>Bacteria</taxon>
        <taxon>Pseudomonadati</taxon>
        <taxon>Bacteroidota</taxon>
        <taxon>Flavobacteriia</taxon>
        <taxon>Flavobacteriales</taxon>
        <taxon>Flavobacteriaceae</taxon>
        <taxon>Flavobacterium</taxon>
    </lineage>
</organism>
<dbReference type="EMBL" id="JACJIS010000004">
    <property type="protein sequence ID" value="MBA9074892.1"/>
    <property type="molecule type" value="Genomic_DNA"/>
</dbReference>
<dbReference type="RefSeq" id="WP_182494329.1">
    <property type="nucleotide sequence ID" value="NZ_JACJIS010000004.1"/>
</dbReference>
<reference evidence="1 2" key="1">
    <citation type="submission" date="2020-08" db="EMBL/GenBank/DDBJ databases">
        <title>Genomic Encyclopedia of Type Strains, Phase IV (KMG-IV): sequencing the most valuable type-strain genomes for metagenomic binning, comparative biology and taxonomic classification.</title>
        <authorList>
            <person name="Goeker M."/>
        </authorList>
    </citation>
    <scope>NUCLEOTIDE SEQUENCE [LARGE SCALE GENOMIC DNA]</scope>
    <source>
        <strain evidence="1 2">DSM 100397</strain>
    </source>
</reference>
<keyword evidence="2" id="KW-1185">Reference proteome</keyword>
<proteinExistence type="predicted"/>
<name>A0ABR6DT49_9FLAO</name>
<gene>
    <name evidence="1" type="ORF">GGR22_003069</name>
</gene>
<accession>A0ABR6DT49</accession>
<evidence type="ECO:0000313" key="1">
    <source>
        <dbReference type="EMBL" id="MBA9074892.1"/>
    </source>
</evidence>
<comment type="caution">
    <text evidence="1">The sequence shown here is derived from an EMBL/GenBank/DDBJ whole genome shotgun (WGS) entry which is preliminary data.</text>
</comment>
<protein>
    <submittedName>
        <fullName evidence="1">Uncharacterized protein</fullName>
    </submittedName>
</protein>